<sequence>MQVCLERSEAAKRVASDTDNPPAILLLRAMERSANCALQ</sequence>
<dbReference type="EMBL" id="BAEP01000030">
    <property type="protein sequence ID" value="GAC23857.1"/>
    <property type="molecule type" value="Genomic_DNA"/>
</dbReference>
<protein>
    <submittedName>
        <fullName evidence="1">Uncharacterized protein</fullName>
    </submittedName>
</protein>
<organism evidence="1 2">
    <name type="scientific">Paraglaciecola mesophila KMM 241</name>
    <dbReference type="NCBI Taxonomy" id="1128912"/>
    <lineage>
        <taxon>Bacteria</taxon>
        <taxon>Pseudomonadati</taxon>
        <taxon>Pseudomonadota</taxon>
        <taxon>Gammaproteobacteria</taxon>
        <taxon>Alteromonadales</taxon>
        <taxon>Alteromonadaceae</taxon>
        <taxon>Paraglaciecola</taxon>
    </lineage>
</organism>
<gene>
    <name evidence="1" type="ORF">GMES_1561</name>
</gene>
<evidence type="ECO:0000313" key="2">
    <source>
        <dbReference type="Proteomes" id="UP000006263"/>
    </source>
</evidence>
<evidence type="ECO:0000313" key="1">
    <source>
        <dbReference type="EMBL" id="GAC23857.1"/>
    </source>
</evidence>
<dbReference type="AlphaFoldDB" id="K6Z0E3"/>
<dbReference type="Proteomes" id="UP000006263">
    <property type="component" value="Unassembled WGS sequence"/>
</dbReference>
<name>K6Z0E3_9ALTE</name>
<accession>K6Z0E3</accession>
<comment type="caution">
    <text evidence="1">The sequence shown here is derived from an EMBL/GenBank/DDBJ whole genome shotgun (WGS) entry which is preliminary data.</text>
</comment>
<proteinExistence type="predicted"/>
<reference evidence="1 2" key="1">
    <citation type="journal article" date="2017" name="Antonie Van Leeuwenhoek">
        <title>Rhizobium rhizosphaerae sp. nov., a novel species isolated from rice rhizosphere.</title>
        <authorList>
            <person name="Zhao J.J."/>
            <person name="Zhang J."/>
            <person name="Zhang R.J."/>
            <person name="Zhang C.W."/>
            <person name="Yin H.Q."/>
            <person name="Zhang X.X."/>
        </authorList>
    </citation>
    <scope>NUCLEOTIDE SEQUENCE [LARGE SCALE GENOMIC DNA]</scope>
    <source>
        <strain evidence="1 2">KMM 241</strain>
    </source>
</reference>